<evidence type="ECO:0000259" key="1">
    <source>
        <dbReference type="PROSITE" id="PS51433"/>
    </source>
</evidence>
<dbReference type="GO" id="GO:0043565">
    <property type="term" value="F:sequence-specific DNA binding"/>
    <property type="evidence" value="ECO:0007669"/>
    <property type="project" value="InterPro"/>
</dbReference>
<reference evidence="2" key="2">
    <citation type="submission" date="2025-08" db="UniProtKB">
        <authorList>
            <consortium name="Ensembl"/>
        </authorList>
    </citation>
    <scope>IDENTIFICATION</scope>
</reference>
<dbReference type="Proteomes" id="UP000016665">
    <property type="component" value="Chromosome 5"/>
</dbReference>
<protein>
    <recommendedName>
        <fullName evidence="1">PNT domain-containing protein</fullName>
    </recommendedName>
</protein>
<dbReference type="SUPFAM" id="SSF47769">
    <property type="entry name" value="SAM/Pointed domain"/>
    <property type="match status" value="1"/>
</dbReference>
<sequence length="101" mass="11298">MSILSEYWSEHSICEWLQFCCDQYKLDAKCISFSHFNINGLQLCNMTQEQFVDAAGLLAPSGEHLLSHNVLEFIHPSLVHCPPLNCPVGSGGWQGRMSSRG</sequence>
<reference evidence="2" key="3">
    <citation type="submission" date="2025-09" db="UniProtKB">
        <authorList>
            <consortium name="Ensembl"/>
        </authorList>
    </citation>
    <scope>IDENTIFICATION</scope>
</reference>
<dbReference type="HOGENOM" id="CLU_2596191_0_0_1"/>
<dbReference type="Gene3D" id="1.10.150.50">
    <property type="entry name" value="Transcription Factor, Ets-1"/>
    <property type="match status" value="1"/>
</dbReference>
<proteinExistence type="predicted"/>
<accession>U3KIY9</accession>
<dbReference type="SMART" id="SM00251">
    <property type="entry name" value="SAM_PNT"/>
    <property type="match status" value="1"/>
</dbReference>
<dbReference type="InterPro" id="IPR003118">
    <property type="entry name" value="Pointed_dom"/>
</dbReference>
<organism evidence="2 3">
    <name type="scientific">Ficedula albicollis</name>
    <name type="common">Collared flycatcher</name>
    <name type="synonym">Muscicapa albicollis</name>
    <dbReference type="NCBI Taxonomy" id="59894"/>
    <lineage>
        <taxon>Eukaryota</taxon>
        <taxon>Metazoa</taxon>
        <taxon>Chordata</taxon>
        <taxon>Craniata</taxon>
        <taxon>Vertebrata</taxon>
        <taxon>Euteleostomi</taxon>
        <taxon>Archelosauria</taxon>
        <taxon>Archosauria</taxon>
        <taxon>Dinosauria</taxon>
        <taxon>Saurischia</taxon>
        <taxon>Theropoda</taxon>
        <taxon>Coelurosauria</taxon>
        <taxon>Aves</taxon>
        <taxon>Neognathae</taxon>
        <taxon>Neoaves</taxon>
        <taxon>Telluraves</taxon>
        <taxon>Australaves</taxon>
        <taxon>Passeriformes</taxon>
        <taxon>Muscicapidae</taxon>
        <taxon>Ficedula</taxon>
    </lineage>
</organism>
<dbReference type="Pfam" id="PF02198">
    <property type="entry name" value="SAM_PNT"/>
    <property type="match status" value="1"/>
</dbReference>
<evidence type="ECO:0000313" key="3">
    <source>
        <dbReference type="Proteomes" id="UP000016665"/>
    </source>
</evidence>
<reference evidence="2 3" key="1">
    <citation type="journal article" date="2012" name="Nature">
        <title>The genomic landscape of species divergence in Ficedula flycatchers.</title>
        <authorList>
            <person name="Ellegren H."/>
            <person name="Smeds L."/>
            <person name="Burri R."/>
            <person name="Olason P.I."/>
            <person name="Backstrom N."/>
            <person name="Kawakami T."/>
            <person name="Kunstner A."/>
            <person name="Makinen H."/>
            <person name="Nadachowska-Brzyska K."/>
            <person name="Qvarnstrom A."/>
            <person name="Uebbing S."/>
            <person name="Wolf J.B."/>
        </authorList>
    </citation>
    <scope>NUCLEOTIDE SEQUENCE [LARGE SCALE GENOMIC DNA]</scope>
</reference>
<feature type="domain" description="PNT" evidence="1">
    <location>
        <begin position="1"/>
        <end position="76"/>
    </location>
</feature>
<dbReference type="PROSITE" id="PS51433">
    <property type="entry name" value="PNT"/>
    <property type="match status" value="1"/>
</dbReference>
<evidence type="ECO:0000313" key="2">
    <source>
        <dbReference type="Ensembl" id="ENSFALP00000014993.2"/>
    </source>
</evidence>
<dbReference type="GeneTree" id="ENSGT00940000160980"/>
<dbReference type="Ensembl" id="ENSFALT00000015058.2">
    <property type="protein sequence ID" value="ENSFALP00000014993.2"/>
    <property type="gene ID" value="ENSFALG00000014378.2"/>
</dbReference>
<dbReference type="InterPro" id="IPR013761">
    <property type="entry name" value="SAM/pointed_sf"/>
</dbReference>
<keyword evidence="3" id="KW-1185">Reference proteome</keyword>
<dbReference type="STRING" id="59894.ENSFALP00000014993"/>
<name>U3KIY9_FICAL</name>
<dbReference type="eggNOG" id="KOG3804">
    <property type="taxonomic scope" value="Eukaryota"/>
</dbReference>
<dbReference type="AlphaFoldDB" id="U3KIY9"/>